<organism evidence="2 3">
    <name type="scientific">Hyphomicrobium album</name>
    <dbReference type="NCBI Taxonomy" id="2665159"/>
    <lineage>
        <taxon>Bacteria</taxon>
        <taxon>Pseudomonadati</taxon>
        <taxon>Pseudomonadota</taxon>
        <taxon>Alphaproteobacteria</taxon>
        <taxon>Hyphomicrobiales</taxon>
        <taxon>Hyphomicrobiaceae</taxon>
        <taxon>Hyphomicrobium</taxon>
    </lineage>
</organism>
<dbReference type="Proteomes" id="UP000440694">
    <property type="component" value="Unassembled WGS sequence"/>
</dbReference>
<dbReference type="EMBL" id="WMBQ01000002">
    <property type="protein sequence ID" value="MTD95653.1"/>
    <property type="molecule type" value="Genomic_DNA"/>
</dbReference>
<name>A0A6I3KMI6_9HYPH</name>
<reference evidence="2 3" key="1">
    <citation type="submission" date="2019-11" db="EMBL/GenBank/DDBJ databases">
        <title>Identification of a novel strain.</title>
        <authorList>
            <person name="Xu Q."/>
            <person name="Wang G."/>
        </authorList>
    </citation>
    <scope>NUCLEOTIDE SEQUENCE [LARGE SCALE GENOMIC DNA]</scope>
    <source>
        <strain evidence="3">xq</strain>
    </source>
</reference>
<evidence type="ECO:0000313" key="3">
    <source>
        <dbReference type="Proteomes" id="UP000440694"/>
    </source>
</evidence>
<dbReference type="AlphaFoldDB" id="A0A6I3KMI6"/>
<gene>
    <name evidence="2" type="ORF">GIW81_15040</name>
</gene>
<keyword evidence="3" id="KW-1185">Reference proteome</keyword>
<feature type="domain" description="DNA mimic protein DMP19 C-terminal" evidence="1">
    <location>
        <begin position="135"/>
        <end position="235"/>
    </location>
</feature>
<evidence type="ECO:0000313" key="2">
    <source>
        <dbReference type="EMBL" id="MTD95653.1"/>
    </source>
</evidence>
<dbReference type="Gene3D" id="1.20.1420.60">
    <property type="match status" value="1"/>
</dbReference>
<dbReference type="Pfam" id="PF14300">
    <property type="entry name" value="DMP19"/>
    <property type="match status" value="1"/>
</dbReference>
<proteinExistence type="predicted"/>
<protein>
    <submittedName>
        <fullName evidence="2">DUF4375 domain-containing protein</fullName>
    </submittedName>
</protein>
<dbReference type="InterPro" id="IPR025402">
    <property type="entry name" value="DMP19_C"/>
</dbReference>
<sequence length="271" mass="30301">MGVARHAPAIGDALETAGLKREHDLFTLALAMFGPDYPVDEDRRVAFFSYSSLDTPMNDFDERMLEIAQSFGDREAFGKVMVAFIERKPALWQRIEGQRARLGETARLRYLNQALLDRLQMWGKPDVEAAPALAALPLEQRTLAALSVFNAEFENGGVHQFFYNSSGVIAPEVHAALLEIGLERQAAIFKKGLDMLPGTYIRDTEKRRDKFFSHSGWSPWDEKLQKLTDEFYALDGGPTVVRVGDSSAIAGGPDLWSAMTIYAREKKLLPC</sequence>
<comment type="caution">
    <text evidence="2">The sequence shown here is derived from an EMBL/GenBank/DDBJ whole genome shotgun (WGS) entry which is preliminary data.</text>
</comment>
<evidence type="ECO:0000259" key="1">
    <source>
        <dbReference type="Pfam" id="PF14300"/>
    </source>
</evidence>
<accession>A0A6I3KMI6</accession>